<keyword evidence="2" id="KW-1185">Reference proteome</keyword>
<dbReference type="Proteomes" id="UP001144978">
    <property type="component" value="Unassembled WGS sequence"/>
</dbReference>
<reference evidence="1" key="1">
    <citation type="submission" date="2022-08" db="EMBL/GenBank/DDBJ databases">
        <title>Genome Sequence of Pycnoporus sanguineus.</title>
        <authorList>
            <person name="Buettner E."/>
        </authorList>
    </citation>
    <scope>NUCLEOTIDE SEQUENCE</scope>
    <source>
        <strain evidence="1">CG-C14</strain>
    </source>
</reference>
<protein>
    <submittedName>
        <fullName evidence="1">Uncharacterized protein</fullName>
    </submittedName>
</protein>
<name>A0ACC1QAA2_9APHY</name>
<evidence type="ECO:0000313" key="2">
    <source>
        <dbReference type="Proteomes" id="UP001144978"/>
    </source>
</evidence>
<proteinExistence type="predicted"/>
<comment type="caution">
    <text evidence="1">The sequence shown here is derived from an EMBL/GenBank/DDBJ whole genome shotgun (WGS) entry which is preliminary data.</text>
</comment>
<gene>
    <name evidence="1" type="ORF">NUW54_g250</name>
</gene>
<evidence type="ECO:0000313" key="1">
    <source>
        <dbReference type="EMBL" id="KAJ3018784.1"/>
    </source>
</evidence>
<organism evidence="1 2">
    <name type="scientific">Trametes sanguinea</name>
    <dbReference type="NCBI Taxonomy" id="158606"/>
    <lineage>
        <taxon>Eukaryota</taxon>
        <taxon>Fungi</taxon>
        <taxon>Dikarya</taxon>
        <taxon>Basidiomycota</taxon>
        <taxon>Agaricomycotina</taxon>
        <taxon>Agaricomycetes</taxon>
        <taxon>Polyporales</taxon>
        <taxon>Polyporaceae</taxon>
        <taxon>Trametes</taxon>
    </lineage>
</organism>
<dbReference type="EMBL" id="JANSHE010000030">
    <property type="protein sequence ID" value="KAJ3018784.1"/>
    <property type="molecule type" value="Genomic_DNA"/>
</dbReference>
<accession>A0ACC1QAA2</accession>
<sequence length="642" mass="70602">MLDLDDAPLTTDAEKGEVELAEVLPVLAAGLQSASIPPPSELTPEEEKRLWRKIDVRLVPIAVTLYLFSNLDRGNIGNAKLEGLITQLDLTGGRYNVALTMFYLSYSILNVPANLVIKKLRPSRWLPGITLAWGITAVLMGLVKTYPQFVGLRLCLGAAEAGLSPGIYYLLSLWYPRHMLQWRYGLFWGGATLSGAFSGLLAYGISFMAGKGGLLGWSWIFIIEGLLTVVVGTCAFMVFVDLPGTASFLTPEERSFVLHRLARDRPGGEEENFEWRHLHDAVLDWKVFMGCMANFSITCPLYGVQLFLPSIINGLGFNAAISQLLSVPPYAIATATVITCSLYSDRIQARSPFIFGGLLFALIGFSINISDAPIGAKYFGMFLVVIGSNLCAPMGICWQGNNVVGHYKRGIGIGLQVMYGNVAGIVVSNIFRVEDAPRYLRGHLAELVLIGLGLVVVPTTAMTYMHLNRRRDAAERRAAEKETMMESFVGMAHPSSSTQRKRPRIGSPDEEQDEKPFINHSTLYFDDGNVILGAGRTLFCVHRSLLAKHSLVLRDLFDHSKEQFRGVLYVRMEETAEEVEALLNMVYDGLHVGVQDLTVETFPEGEVISCGMHCASEGCIGDPYRSSSDPPFATEAAIVWLP</sequence>